<feature type="binding site" evidence="7">
    <location>
        <position position="74"/>
    </location>
    <ligand>
        <name>carbamoyl phosphate</name>
        <dbReference type="ChEBI" id="CHEBI:58228"/>
    </ligand>
</feature>
<gene>
    <name evidence="7" type="primary">pyrB</name>
    <name evidence="10" type="ORF">C7378_2505</name>
</gene>
<dbReference type="AlphaFoldDB" id="A0A4R1L4H9"/>
<dbReference type="InterPro" id="IPR006130">
    <property type="entry name" value="Asp/Orn_carbamoylTrfase"/>
</dbReference>
<feature type="binding site" evidence="7">
    <location>
        <position position="289"/>
    </location>
    <ligand>
        <name>carbamoyl phosphate</name>
        <dbReference type="ChEBI" id="CHEBI:58228"/>
    </ligand>
</feature>
<dbReference type="SUPFAM" id="SSF53671">
    <property type="entry name" value="Aspartate/ornithine carbamoyltransferase"/>
    <property type="match status" value="1"/>
</dbReference>
<dbReference type="InterPro" id="IPR036901">
    <property type="entry name" value="Asp/Orn_carbamoylTrfase_sf"/>
</dbReference>
<evidence type="ECO:0000256" key="5">
    <source>
        <dbReference type="ARBA" id="ARBA00043884"/>
    </source>
</evidence>
<comment type="subunit">
    <text evidence="7">Heterododecamer (2C3:3R2) of six catalytic PyrB chains organized as two trimers (C3), and six regulatory PyrI chains organized as three dimers (R2).</text>
</comment>
<feature type="binding site" evidence="7">
    <location>
        <position position="152"/>
    </location>
    <ligand>
        <name>carbamoyl phosphate</name>
        <dbReference type="ChEBI" id="CHEBI:58228"/>
    </ligand>
</feature>
<feature type="binding site" evidence="7">
    <location>
        <position position="102"/>
    </location>
    <ligand>
        <name>L-aspartate</name>
        <dbReference type="ChEBI" id="CHEBI:29991"/>
    </ligand>
</feature>
<dbReference type="GO" id="GO:0006520">
    <property type="term" value="P:amino acid metabolic process"/>
    <property type="evidence" value="ECO:0007669"/>
    <property type="project" value="InterPro"/>
</dbReference>
<dbReference type="Pfam" id="PF02729">
    <property type="entry name" value="OTCace_N"/>
    <property type="match status" value="1"/>
</dbReference>
<dbReference type="UniPathway" id="UPA00070">
    <property type="reaction ID" value="UER00116"/>
</dbReference>
<dbReference type="GO" id="GO:0016597">
    <property type="term" value="F:amino acid binding"/>
    <property type="evidence" value="ECO:0007669"/>
    <property type="project" value="InterPro"/>
</dbReference>
<proteinExistence type="inferred from homology"/>
<dbReference type="PANTHER" id="PTHR45753:SF6">
    <property type="entry name" value="ASPARTATE CARBAMOYLTRANSFERASE"/>
    <property type="match status" value="1"/>
</dbReference>
<evidence type="ECO:0000256" key="3">
    <source>
        <dbReference type="ARBA" id="ARBA00022679"/>
    </source>
</evidence>
<evidence type="ECO:0000259" key="9">
    <source>
        <dbReference type="Pfam" id="PF02729"/>
    </source>
</evidence>
<evidence type="ECO:0000313" key="11">
    <source>
        <dbReference type="Proteomes" id="UP000295210"/>
    </source>
</evidence>
<dbReference type="GO" id="GO:0006207">
    <property type="term" value="P:'de novo' pyrimidine nucleobase biosynthetic process"/>
    <property type="evidence" value="ECO:0007669"/>
    <property type="project" value="InterPro"/>
</dbReference>
<comment type="function">
    <text evidence="5 7">Catalyzes the condensation of carbamoyl phosphate and aspartate to form carbamoyl aspartate and inorganic phosphate, the committed step in the de novo pyrimidine nucleotide biosynthesis pathway.</text>
</comment>
<keyword evidence="11" id="KW-1185">Reference proteome</keyword>
<dbReference type="InterPro" id="IPR006132">
    <property type="entry name" value="Asp/Orn_carbamoyltranf_P-bd"/>
</dbReference>
<dbReference type="PRINTS" id="PR00101">
    <property type="entry name" value="ATCASE"/>
</dbReference>
<evidence type="ECO:0000256" key="1">
    <source>
        <dbReference type="ARBA" id="ARBA00004852"/>
    </source>
</evidence>
<comment type="caution">
    <text evidence="10">The sequence shown here is derived from an EMBL/GenBank/DDBJ whole genome shotgun (WGS) entry which is preliminary data.</text>
</comment>
<dbReference type="OrthoDB" id="9774690at2"/>
<sequence>MTKTKTAPRKSAPDTPDAAVVPSRSLLSVTSLRVADVAEIMQLATELEDEDPAARAQRLYKRRVALLFYESSTRTRTSFELAAKGLGADTTLVSALSSSIEKGESLKDTGITLRALGAECIILRHPQSGAPYLLERETKLPILNAGDGMHEHPSQALLDLRTMLAHLHKPKHAVTETSLSGYTVTICGDIFHSRVARSNMLLLPKLGAQVILSGPTALLPEVAATVGPGITIERDFDKALAQSQVVMMLRIQAERLAGRHIDLEEYKVRYQLNGGRLAPHKELLVMHPGPIIRGLELTSEVADGPQSAIAEQVRNGVAVRMALVARALGAEKAKKTGAVKATKGKRA</sequence>
<dbReference type="GO" id="GO:0004070">
    <property type="term" value="F:aspartate carbamoyltransferase activity"/>
    <property type="evidence" value="ECO:0007669"/>
    <property type="project" value="UniProtKB-UniRule"/>
</dbReference>
<dbReference type="Gene3D" id="3.40.50.1370">
    <property type="entry name" value="Aspartate/ornithine carbamoyltransferase"/>
    <property type="match status" value="2"/>
</dbReference>
<feature type="domain" description="Aspartate/ornithine carbamoyltransferase carbamoyl-P binding" evidence="9">
    <location>
        <begin position="24"/>
        <end position="163"/>
    </location>
</feature>
<dbReference type="Proteomes" id="UP000295210">
    <property type="component" value="Unassembled WGS sequence"/>
</dbReference>
<protein>
    <recommendedName>
        <fullName evidence="7">Aspartate carbamoyltransferase</fullName>
        <ecNumber evidence="7">2.1.3.2</ecNumber>
    </recommendedName>
    <alternativeName>
        <fullName evidence="7">Aspartate transcarbamylase</fullName>
        <shortName evidence="7">ATCase</shortName>
    </alternativeName>
</protein>
<dbReference type="GO" id="GO:0005829">
    <property type="term" value="C:cytosol"/>
    <property type="evidence" value="ECO:0007669"/>
    <property type="project" value="TreeGrafter"/>
</dbReference>
<dbReference type="GO" id="GO:0044205">
    <property type="term" value="P:'de novo' UMP biosynthetic process"/>
    <property type="evidence" value="ECO:0007669"/>
    <property type="project" value="UniProtKB-UniRule"/>
</dbReference>
<keyword evidence="4 7" id="KW-0665">Pyrimidine biosynthesis</keyword>
<organism evidence="10 11">
    <name type="scientific">Acidipila rosea</name>
    <dbReference type="NCBI Taxonomy" id="768535"/>
    <lineage>
        <taxon>Bacteria</taxon>
        <taxon>Pseudomonadati</taxon>
        <taxon>Acidobacteriota</taxon>
        <taxon>Terriglobia</taxon>
        <taxon>Terriglobales</taxon>
        <taxon>Acidobacteriaceae</taxon>
        <taxon>Acidipila</taxon>
    </lineage>
</organism>
<evidence type="ECO:0000256" key="2">
    <source>
        <dbReference type="ARBA" id="ARBA00008896"/>
    </source>
</evidence>
<comment type="pathway">
    <text evidence="1 7">Pyrimidine metabolism; UMP biosynthesis via de novo pathway; (S)-dihydroorotate from bicarbonate: step 2/3.</text>
</comment>
<feature type="binding site" evidence="7">
    <location>
        <position position="250"/>
    </location>
    <ligand>
        <name>L-aspartate</name>
        <dbReference type="ChEBI" id="CHEBI:29991"/>
    </ligand>
</feature>
<dbReference type="EMBL" id="SMGK01000004">
    <property type="protein sequence ID" value="TCK71883.1"/>
    <property type="molecule type" value="Genomic_DNA"/>
</dbReference>
<name>A0A4R1L4H9_9BACT</name>
<dbReference type="RefSeq" id="WP_131997083.1">
    <property type="nucleotide sequence ID" value="NZ_SMGK01000004.1"/>
</dbReference>
<evidence type="ECO:0000256" key="6">
    <source>
        <dbReference type="ARBA" id="ARBA00048859"/>
    </source>
</evidence>
<feature type="binding site" evidence="7">
    <location>
        <position position="155"/>
    </location>
    <ligand>
        <name>carbamoyl phosphate</name>
        <dbReference type="ChEBI" id="CHEBI:58228"/>
    </ligand>
</feature>
<dbReference type="Pfam" id="PF00185">
    <property type="entry name" value="OTCace"/>
    <property type="match status" value="1"/>
</dbReference>
<dbReference type="PRINTS" id="PR00100">
    <property type="entry name" value="AOTCASE"/>
</dbReference>
<evidence type="ECO:0000256" key="7">
    <source>
        <dbReference type="HAMAP-Rule" id="MF_00001"/>
    </source>
</evidence>
<evidence type="ECO:0000256" key="4">
    <source>
        <dbReference type="ARBA" id="ARBA00022975"/>
    </source>
</evidence>
<reference evidence="10 11" key="1">
    <citation type="submission" date="2019-03" db="EMBL/GenBank/DDBJ databases">
        <title>Genomic Encyclopedia of Type Strains, Phase IV (KMG-IV): sequencing the most valuable type-strain genomes for metagenomic binning, comparative biology and taxonomic classification.</title>
        <authorList>
            <person name="Goeker M."/>
        </authorList>
    </citation>
    <scope>NUCLEOTIDE SEQUENCE [LARGE SCALE GENOMIC DNA]</scope>
    <source>
        <strain evidence="10 11">DSM 103428</strain>
    </source>
</reference>
<dbReference type="NCBIfam" id="TIGR00670">
    <property type="entry name" value="asp_carb_tr"/>
    <property type="match status" value="1"/>
</dbReference>
<dbReference type="PANTHER" id="PTHR45753">
    <property type="entry name" value="ORNITHINE CARBAMOYLTRANSFERASE, MITOCHONDRIAL"/>
    <property type="match status" value="1"/>
</dbReference>
<evidence type="ECO:0000259" key="8">
    <source>
        <dbReference type="Pfam" id="PF00185"/>
    </source>
</evidence>
<accession>A0A4R1L4H9</accession>
<dbReference type="NCBIfam" id="NF002032">
    <property type="entry name" value="PRK00856.1"/>
    <property type="match status" value="1"/>
</dbReference>
<feature type="binding site" evidence="7">
    <location>
        <position position="194"/>
    </location>
    <ligand>
        <name>L-aspartate</name>
        <dbReference type="ChEBI" id="CHEBI:29991"/>
    </ligand>
</feature>
<feature type="domain" description="Aspartate/ornithine carbamoyltransferase Asp/Orn-binding" evidence="8">
    <location>
        <begin position="181"/>
        <end position="325"/>
    </location>
</feature>
<dbReference type="PROSITE" id="PS00097">
    <property type="entry name" value="CARBAMOYLTRANSFERASE"/>
    <property type="match status" value="1"/>
</dbReference>
<feature type="binding site" evidence="7">
    <location>
        <position position="75"/>
    </location>
    <ligand>
        <name>carbamoyl phosphate</name>
        <dbReference type="ChEBI" id="CHEBI:58228"/>
    </ligand>
</feature>
<comment type="catalytic activity">
    <reaction evidence="6 7">
        <text>carbamoyl phosphate + L-aspartate = N-carbamoyl-L-aspartate + phosphate + H(+)</text>
        <dbReference type="Rhea" id="RHEA:20013"/>
        <dbReference type="ChEBI" id="CHEBI:15378"/>
        <dbReference type="ChEBI" id="CHEBI:29991"/>
        <dbReference type="ChEBI" id="CHEBI:32814"/>
        <dbReference type="ChEBI" id="CHEBI:43474"/>
        <dbReference type="ChEBI" id="CHEBI:58228"/>
        <dbReference type="EC" id="2.1.3.2"/>
    </reaction>
</comment>
<feature type="binding site" evidence="7">
    <location>
        <position position="124"/>
    </location>
    <ligand>
        <name>carbamoyl phosphate</name>
        <dbReference type="ChEBI" id="CHEBI:58228"/>
    </ligand>
</feature>
<comment type="similarity">
    <text evidence="2 7">Belongs to the aspartate/ornithine carbamoyltransferase superfamily. ATCase family.</text>
</comment>
<dbReference type="InterPro" id="IPR006131">
    <property type="entry name" value="Asp_carbamoyltransf_Asp/Orn-bd"/>
</dbReference>
<feature type="binding site" evidence="7">
    <location>
        <position position="290"/>
    </location>
    <ligand>
        <name>carbamoyl phosphate</name>
        <dbReference type="ChEBI" id="CHEBI:58228"/>
    </ligand>
</feature>
<dbReference type="InterPro" id="IPR002082">
    <property type="entry name" value="Asp_carbamoyltransf"/>
</dbReference>
<keyword evidence="3 7" id="KW-0808">Transferase</keyword>
<dbReference type="HAMAP" id="MF_00001">
    <property type="entry name" value="Asp_carb_tr"/>
    <property type="match status" value="1"/>
</dbReference>
<dbReference type="EC" id="2.1.3.2" evidence="7"/>
<evidence type="ECO:0000313" key="10">
    <source>
        <dbReference type="EMBL" id="TCK71883.1"/>
    </source>
</evidence>